<evidence type="ECO:0000256" key="3">
    <source>
        <dbReference type="ARBA" id="ARBA00022448"/>
    </source>
</evidence>
<evidence type="ECO:0000313" key="10">
    <source>
        <dbReference type="Proteomes" id="UP000198304"/>
    </source>
</evidence>
<dbReference type="Proteomes" id="UP000198304">
    <property type="component" value="Unassembled WGS sequence"/>
</dbReference>
<feature type="transmembrane region" description="Helical" evidence="8">
    <location>
        <begin position="6"/>
        <end position="22"/>
    </location>
</feature>
<comment type="subcellular location">
    <subcellularLocation>
        <location evidence="1">Membrane</location>
        <topology evidence="1">Multi-pass membrane protein</topology>
    </subcellularLocation>
</comment>
<keyword evidence="10" id="KW-1185">Reference proteome</keyword>
<dbReference type="EMBL" id="FZOJ01000015">
    <property type="protein sequence ID" value="SNS62832.1"/>
    <property type="molecule type" value="Genomic_DNA"/>
</dbReference>
<keyword evidence="5 8" id="KW-1133">Transmembrane helix</keyword>
<keyword evidence="6 8" id="KW-0472">Membrane</keyword>
<dbReference type="Gene3D" id="1.20.1730.10">
    <property type="entry name" value="Sodium/glucose cotransporter"/>
    <property type="match status" value="1"/>
</dbReference>
<feature type="transmembrane region" description="Helical" evidence="8">
    <location>
        <begin position="405"/>
        <end position="423"/>
    </location>
</feature>
<keyword evidence="4 8" id="KW-0812">Transmembrane</keyword>
<evidence type="ECO:0000256" key="7">
    <source>
        <dbReference type="RuleBase" id="RU362091"/>
    </source>
</evidence>
<dbReference type="GO" id="GO:0022857">
    <property type="term" value="F:transmembrane transporter activity"/>
    <property type="evidence" value="ECO:0007669"/>
    <property type="project" value="InterPro"/>
</dbReference>
<dbReference type="RefSeq" id="WP_089283661.1">
    <property type="nucleotide sequence ID" value="NZ_FZOJ01000015.1"/>
</dbReference>
<feature type="transmembrane region" description="Helical" evidence="8">
    <location>
        <begin position="149"/>
        <end position="172"/>
    </location>
</feature>
<dbReference type="InterPro" id="IPR038377">
    <property type="entry name" value="Na/Glc_symporter_sf"/>
</dbReference>
<evidence type="ECO:0000256" key="6">
    <source>
        <dbReference type="ARBA" id="ARBA00023136"/>
    </source>
</evidence>
<feature type="transmembrane region" description="Helical" evidence="8">
    <location>
        <begin position="34"/>
        <end position="51"/>
    </location>
</feature>
<feature type="transmembrane region" description="Helical" evidence="8">
    <location>
        <begin position="179"/>
        <end position="201"/>
    </location>
</feature>
<reference evidence="9 10" key="1">
    <citation type="submission" date="2017-06" db="EMBL/GenBank/DDBJ databases">
        <authorList>
            <person name="Kim H.J."/>
            <person name="Triplett B.A."/>
        </authorList>
    </citation>
    <scope>NUCLEOTIDE SEQUENCE [LARGE SCALE GENOMIC DNA]</scope>
    <source>
        <strain evidence="9 10">SCA</strain>
    </source>
</reference>
<feature type="transmembrane region" description="Helical" evidence="8">
    <location>
        <begin position="377"/>
        <end position="398"/>
    </location>
</feature>
<dbReference type="CDD" id="cd10322">
    <property type="entry name" value="SLC5sbd"/>
    <property type="match status" value="1"/>
</dbReference>
<feature type="transmembrane region" description="Helical" evidence="8">
    <location>
        <begin position="439"/>
        <end position="457"/>
    </location>
</feature>
<name>A0A239G2P0_9FIRM</name>
<dbReference type="PANTHER" id="PTHR48086">
    <property type="entry name" value="SODIUM/PROLINE SYMPORTER-RELATED"/>
    <property type="match status" value="1"/>
</dbReference>
<keyword evidence="3" id="KW-0813">Transport</keyword>
<sequence>MAIQLLIITIYFLITISIGMVAKRKSVSSDCFHGVGLGVLMCVTIGAGEWLGGTSTTGVAEYGYSYGLSGAWFTIANGIGISVLALFFAKLYRSLETVTVPGIIEKFIGVDARIVSSILLTFVMIAVGTAQVIAAAMLGVSVLGLDFNVSVIILGTGFIIYTLAGGMMAISYTSIIHLIAMYGGIILSLSFAVGDIGGMSVLRETLPESYFSWTNIGMSRVSSWIIASILGACTAQAAIQPILVAKDVNVAKRAAIITSLVVGPFGILTALLGMTAKVKFPDLANAKLALPTLMMSQQPIVGGIVLSAILAAILSTVSPVILACGTMITKDIYQRKLKPEATDQEILKVSRIVTGISGIVCVFIALLMYGSTTILDMMYFAYTIRGSLFVVLLFAIYWKKTSTRGAIAAMLITTAVGFIWVSYKSIYGQFPIHPNLTETYISVMVACVSTVVLSLLFPNKTLKESELGEN</sequence>
<feature type="transmembrane region" description="Helical" evidence="8">
    <location>
        <begin position="256"/>
        <end position="280"/>
    </location>
</feature>
<evidence type="ECO:0000256" key="8">
    <source>
        <dbReference type="SAM" id="Phobius"/>
    </source>
</evidence>
<evidence type="ECO:0000313" key="9">
    <source>
        <dbReference type="EMBL" id="SNS62832.1"/>
    </source>
</evidence>
<feature type="transmembrane region" description="Helical" evidence="8">
    <location>
        <begin position="349"/>
        <end position="371"/>
    </location>
</feature>
<gene>
    <name evidence="9" type="ORF">SAMN05446037_101510</name>
</gene>
<dbReference type="OrthoDB" id="9781232at2"/>
<feature type="transmembrane region" description="Helical" evidence="8">
    <location>
        <begin position="71"/>
        <end position="93"/>
    </location>
</feature>
<evidence type="ECO:0000256" key="4">
    <source>
        <dbReference type="ARBA" id="ARBA00022692"/>
    </source>
</evidence>
<organism evidence="9 10">
    <name type="scientific">Anaerovirgula multivorans</name>
    <dbReference type="NCBI Taxonomy" id="312168"/>
    <lineage>
        <taxon>Bacteria</taxon>
        <taxon>Bacillati</taxon>
        <taxon>Bacillota</taxon>
        <taxon>Clostridia</taxon>
        <taxon>Peptostreptococcales</taxon>
        <taxon>Natronincolaceae</taxon>
        <taxon>Anaerovirgula</taxon>
    </lineage>
</organism>
<dbReference type="PROSITE" id="PS50283">
    <property type="entry name" value="NA_SOLUT_SYMP_3"/>
    <property type="match status" value="1"/>
</dbReference>
<comment type="similarity">
    <text evidence="2 7">Belongs to the sodium:solute symporter (SSF) (TC 2.A.21) family.</text>
</comment>
<evidence type="ECO:0000256" key="2">
    <source>
        <dbReference type="ARBA" id="ARBA00006434"/>
    </source>
</evidence>
<dbReference type="InterPro" id="IPR001734">
    <property type="entry name" value="Na/solute_symporter"/>
</dbReference>
<accession>A0A239G2P0</accession>
<proteinExistence type="inferred from homology"/>
<dbReference type="GO" id="GO:0005886">
    <property type="term" value="C:plasma membrane"/>
    <property type="evidence" value="ECO:0007669"/>
    <property type="project" value="TreeGrafter"/>
</dbReference>
<feature type="transmembrane region" description="Helical" evidence="8">
    <location>
        <begin position="114"/>
        <end position="143"/>
    </location>
</feature>
<dbReference type="InterPro" id="IPR050277">
    <property type="entry name" value="Sodium:Solute_Symporter"/>
</dbReference>
<evidence type="ECO:0000256" key="1">
    <source>
        <dbReference type="ARBA" id="ARBA00004141"/>
    </source>
</evidence>
<protein>
    <submittedName>
        <fullName evidence="9">Solute:Na+ symporter, SSS family</fullName>
    </submittedName>
</protein>
<dbReference type="Pfam" id="PF00474">
    <property type="entry name" value="SSF"/>
    <property type="match status" value="1"/>
</dbReference>
<dbReference type="AlphaFoldDB" id="A0A239G2P0"/>
<dbReference type="PANTHER" id="PTHR48086:SF7">
    <property type="entry name" value="SODIUM-SOLUTE SYMPORTER-RELATED"/>
    <property type="match status" value="1"/>
</dbReference>
<evidence type="ECO:0000256" key="5">
    <source>
        <dbReference type="ARBA" id="ARBA00022989"/>
    </source>
</evidence>
<feature type="transmembrane region" description="Helical" evidence="8">
    <location>
        <begin position="221"/>
        <end position="244"/>
    </location>
</feature>
<feature type="transmembrane region" description="Helical" evidence="8">
    <location>
        <begin position="300"/>
        <end position="328"/>
    </location>
</feature>